<accession>A0A392VMC0</accession>
<comment type="caution">
    <text evidence="1">The sequence shown here is derived from an EMBL/GenBank/DDBJ whole genome shotgun (WGS) entry which is preliminary data.</text>
</comment>
<organism evidence="1 2">
    <name type="scientific">Trifolium medium</name>
    <dbReference type="NCBI Taxonomy" id="97028"/>
    <lineage>
        <taxon>Eukaryota</taxon>
        <taxon>Viridiplantae</taxon>
        <taxon>Streptophyta</taxon>
        <taxon>Embryophyta</taxon>
        <taxon>Tracheophyta</taxon>
        <taxon>Spermatophyta</taxon>
        <taxon>Magnoliopsida</taxon>
        <taxon>eudicotyledons</taxon>
        <taxon>Gunneridae</taxon>
        <taxon>Pentapetalae</taxon>
        <taxon>rosids</taxon>
        <taxon>fabids</taxon>
        <taxon>Fabales</taxon>
        <taxon>Fabaceae</taxon>
        <taxon>Papilionoideae</taxon>
        <taxon>50 kb inversion clade</taxon>
        <taxon>NPAAA clade</taxon>
        <taxon>Hologalegina</taxon>
        <taxon>IRL clade</taxon>
        <taxon>Trifolieae</taxon>
        <taxon>Trifolium</taxon>
    </lineage>
</organism>
<protein>
    <submittedName>
        <fullName evidence="1">Uncharacterized protein</fullName>
    </submittedName>
</protein>
<proteinExistence type="predicted"/>
<name>A0A392VMC0_9FABA</name>
<evidence type="ECO:0000313" key="1">
    <source>
        <dbReference type="EMBL" id="MCI88539.1"/>
    </source>
</evidence>
<dbReference type="EMBL" id="LXQA011195605">
    <property type="protein sequence ID" value="MCI88539.1"/>
    <property type="molecule type" value="Genomic_DNA"/>
</dbReference>
<reference evidence="1 2" key="1">
    <citation type="journal article" date="2018" name="Front. Plant Sci.">
        <title>Red Clover (Trifolium pratense) and Zigzag Clover (T. medium) - A Picture of Genomic Similarities and Differences.</title>
        <authorList>
            <person name="Dluhosova J."/>
            <person name="Istvanek J."/>
            <person name="Nedelnik J."/>
            <person name="Repkova J."/>
        </authorList>
    </citation>
    <scope>NUCLEOTIDE SEQUENCE [LARGE SCALE GENOMIC DNA]</scope>
    <source>
        <strain evidence="2">cv. 10/8</strain>
        <tissue evidence="1">Leaf</tissue>
    </source>
</reference>
<dbReference type="AlphaFoldDB" id="A0A392VMC0"/>
<keyword evidence="2" id="KW-1185">Reference proteome</keyword>
<dbReference type="Proteomes" id="UP000265520">
    <property type="component" value="Unassembled WGS sequence"/>
</dbReference>
<feature type="non-terminal residue" evidence="1">
    <location>
        <position position="1"/>
    </location>
</feature>
<evidence type="ECO:0000313" key="2">
    <source>
        <dbReference type="Proteomes" id="UP000265520"/>
    </source>
</evidence>
<sequence length="41" mass="4370">QACPGEAHRRVPRPSLPWPGQMLQLSGLSSASCAYCSQDAL</sequence>